<dbReference type="PANTHER" id="PTHR23402:SF1">
    <property type="entry name" value="PYROGLUTAMYL-PEPTIDASE I"/>
    <property type="match status" value="1"/>
</dbReference>
<keyword evidence="2" id="KW-0963">Cytoplasm</keyword>
<dbReference type="InterPro" id="IPR036440">
    <property type="entry name" value="Peptidase_C15-like_sf"/>
</dbReference>
<name>A0A370T8V6_9HELO</name>
<organism evidence="6 7">
    <name type="scientific">Venustampulla echinocandica</name>
    <dbReference type="NCBI Taxonomy" id="2656787"/>
    <lineage>
        <taxon>Eukaryota</taxon>
        <taxon>Fungi</taxon>
        <taxon>Dikarya</taxon>
        <taxon>Ascomycota</taxon>
        <taxon>Pezizomycotina</taxon>
        <taxon>Leotiomycetes</taxon>
        <taxon>Helotiales</taxon>
        <taxon>Pleuroascaceae</taxon>
        <taxon>Venustampulla</taxon>
    </lineage>
</organism>
<dbReference type="GO" id="GO:0005829">
    <property type="term" value="C:cytosol"/>
    <property type="evidence" value="ECO:0007669"/>
    <property type="project" value="InterPro"/>
</dbReference>
<dbReference type="Proteomes" id="UP000254866">
    <property type="component" value="Unassembled WGS sequence"/>
</dbReference>
<dbReference type="SUPFAM" id="SSF53182">
    <property type="entry name" value="Pyrrolidone carboxyl peptidase (pyroglutamate aminopeptidase)"/>
    <property type="match status" value="1"/>
</dbReference>
<dbReference type="Gene3D" id="3.40.630.20">
    <property type="entry name" value="Peptidase C15, pyroglutamyl peptidase I-like"/>
    <property type="match status" value="1"/>
</dbReference>
<proteinExistence type="inferred from homology"/>
<dbReference type="GO" id="GO:0006508">
    <property type="term" value="P:proteolysis"/>
    <property type="evidence" value="ECO:0007669"/>
    <property type="project" value="UniProtKB-KW"/>
</dbReference>
<dbReference type="InterPro" id="IPR016125">
    <property type="entry name" value="Peptidase_C15-like"/>
</dbReference>
<evidence type="ECO:0000256" key="4">
    <source>
        <dbReference type="ARBA" id="ARBA00022801"/>
    </source>
</evidence>
<dbReference type="OrthoDB" id="407146at2759"/>
<keyword evidence="4" id="KW-0378">Hydrolase</keyword>
<dbReference type="InterPro" id="IPR000816">
    <property type="entry name" value="Peptidase_C15"/>
</dbReference>
<comment type="similarity">
    <text evidence="1">Belongs to the peptidase C15 family.</text>
</comment>
<keyword evidence="7" id="KW-1185">Reference proteome</keyword>
<sequence length="252" mass="28201">MGSNADAVPPQEDEITVLVTGFAPFKEQYPINPAWQIAKALPLFLPPAQPQSASSSGASTSPSPPVRILVHPEAVRVSYNAVRDLVPKLWEGKKIDYTVHIGMASGRKFYSLERRGHRDGYVMKDVDGELLGDAERREKEGARWVWHGLPDELFTSVAVDDVWTRWRSSLPNLDLRISENAGRYLCDFIYYSSLAYLTRKEEDKRVVFLHVPVASDEVAVKTGIEVTIELIRAVVQSGAIKKKLAREQTPKS</sequence>
<dbReference type="EMBL" id="NPIC01000017">
    <property type="protein sequence ID" value="RDL29920.1"/>
    <property type="molecule type" value="Genomic_DNA"/>
</dbReference>
<evidence type="ECO:0000256" key="3">
    <source>
        <dbReference type="ARBA" id="ARBA00022670"/>
    </source>
</evidence>
<keyword evidence="5" id="KW-0788">Thiol protease</keyword>
<evidence type="ECO:0000313" key="7">
    <source>
        <dbReference type="Proteomes" id="UP000254866"/>
    </source>
</evidence>
<dbReference type="PANTHER" id="PTHR23402">
    <property type="entry name" value="PROTEASE FAMILY C15 PYROGLUTAMYL-PEPTIDASE I-RELATED"/>
    <property type="match status" value="1"/>
</dbReference>
<dbReference type="GO" id="GO:0016920">
    <property type="term" value="F:pyroglutamyl-peptidase activity"/>
    <property type="evidence" value="ECO:0007669"/>
    <property type="project" value="InterPro"/>
</dbReference>
<keyword evidence="3" id="KW-0645">Protease</keyword>
<dbReference type="RefSeq" id="XP_031864610.1">
    <property type="nucleotide sequence ID" value="XM_032019170.1"/>
</dbReference>
<dbReference type="AlphaFoldDB" id="A0A370T8V6"/>
<dbReference type="CDD" id="cd00501">
    <property type="entry name" value="Peptidase_C15"/>
    <property type="match status" value="1"/>
</dbReference>
<reference evidence="6 7" key="1">
    <citation type="journal article" date="2018" name="IMA Fungus">
        <title>IMA Genome-F 9: Draft genome sequence of Annulohypoxylon stygium, Aspergillus mulundensis, Berkeleyomyces basicola (syn. Thielaviopsis basicola), Ceratocystis smalleyi, two Cercospora beticola strains, Coleophoma cylindrospora, Fusarium fracticaudum, Phialophora cf. hyalina, and Morchella septimelata.</title>
        <authorList>
            <person name="Wingfield B.D."/>
            <person name="Bills G.F."/>
            <person name="Dong Y."/>
            <person name="Huang W."/>
            <person name="Nel W.J."/>
            <person name="Swalarsk-Parry B.S."/>
            <person name="Vaghefi N."/>
            <person name="Wilken P.M."/>
            <person name="An Z."/>
            <person name="de Beer Z.W."/>
            <person name="De Vos L."/>
            <person name="Chen L."/>
            <person name="Duong T.A."/>
            <person name="Gao Y."/>
            <person name="Hammerbacher A."/>
            <person name="Kikkert J.R."/>
            <person name="Li Y."/>
            <person name="Li H."/>
            <person name="Li K."/>
            <person name="Li Q."/>
            <person name="Liu X."/>
            <person name="Ma X."/>
            <person name="Naidoo K."/>
            <person name="Pethybridge S.J."/>
            <person name="Sun J."/>
            <person name="Steenkamp E.T."/>
            <person name="van der Nest M.A."/>
            <person name="van Wyk S."/>
            <person name="Wingfield M.J."/>
            <person name="Xiong C."/>
            <person name="Yue Q."/>
            <person name="Zhang X."/>
        </authorList>
    </citation>
    <scope>NUCLEOTIDE SEQUENCE [LARGE SCALE GENOMIC DNA]</scope>
    <source>
        <strain evidence="6 7">BP 5553</strain>
    </source>
</reference>
<comment type="caution">
    <text evidence="6">The sequence shown here is derived from an EMBL/GenBank/DDBJ whole genome shotgun (WGS) entry which is preliminary data.</text>
</comment>
<evidence type="ECO:0000256" key="1">
    <source>
        <dbReference type="ARBA" id="ARBA00006641"/>
    </source>
</evidence>
<dbReference type="GeneID" id="43603396"/>
<evidence type="ECO:0000256" key="2">
    <source>
        <dbReference type="ARBA" id="ARBA00022490"/>
    </source>
</evidence>
<dbReference type="Pfam" id="PF01470">
    <property type="entry name" value="Peptidase_C15"/>
    <property type="match status" value="1"/>
</dbReference>
<accession>A0A370T8V6</accession>
<evidence type="ECO:0000256" key="5">
    <source>
        <dbReference type="ARBA" id="ARBA00022807"/>
    </source>
</evidence>
<protein>
    <submittedName>
        <fullName evidence="6">Pyroglutamyl peptidase type</fullName>
    </submittedName>
</protein>
<gene>
    <name evidence="6" type="ORF">BP5553_10547</name>
</gene>
<evidence type="ECO:0000313" key="6">
    <source>
        <dbReference type="EMBL" id="RDL29920.1"/>
    </source>
</evidence>